<name>A0ABS4NYF0_9BACL</name>
<organism evidence="1 2">
    <name type="scientific">Paenibacillus silagei</name>
    <dbReference type="NCBI Taxonomy" id="1670801"/>
    <lineage>
        <taxon>Bacteria</taxon>
        <taxon>Bacillati</taxon>
        <taxon>Bacillota</taxon>
        <taxon>Bacilli</taxon>
        <taxon>Bacillales</taxon>
        <taxon>Paenibacillaceae</taxon>
        <taxon>Paenibacillus</taxon>
    </lineage>
</organism>
<dbReference type="EMBL" id="JAGGLV010000023">
    <property type="protein sequence ID" value="MBP2115093.1"/>
    <property type="molecule type" value="Genomic_DNA"/>
</dbReference>
<keyword evidence="2" id="KW-1185">Reference proteome</keyword>
<gene>
    <name evidence="1" type="ORF">J2Z70_005278</name>
</gene>
<dbReference type="RefSeq" id="WP_209877980.1">
    <property type="nucleotide sequence ID" value="NZ_JAGGLV010000023.1"/>
</dbReference>
<reference evidence="1 2" key="1">
    <citation type="submission" date="2021-03" db="EMBL/GenBank/DDBJ databases">
        <title>Genomic Encyclopedia of Type Strains, Phase IV (KMG-IV): sequencing the most valuable type-strain genomes for metagenomic binning, comparative biology and taxonomic classification.</title>
        <authorList>
            <person name="Goeker M."/>
        </authorList>
    </citation>
    <scope>NUCLEOTIDE SEQUENCE [LARGE SCALE GENOMIC DNA]</scope>
    <source>
        <strain evidence="1 2">DSM 101953</strain>
    </source>
</reference>
<protein>
    <recommendedName>
        <fullName evidence="3">CdiI immunity protein domain-containing protein</fullName>
    </recommendedName>
</protein>
<dbReference type="Proteomes" id="UP000773462">
    <property type="component" value="Unassembled WGS sequence"/>
</dbReference>
<accession>A0ABS4NYF0</accession>
<comment type="caution">
    <text evidence="1">The sequence shown here is derived from an EMBL/GenBank/DDBJ whole genome shotgun (WGS) entry which is preliminary data.</text>
</comment>
<evidence type="ECO:0000313" key="2">
    <source>
        <dbReference type="Proteomes" id="UP000773462"/>
    </source>
</evidence>
<evidence type="ECO:0008006" key="3">
    <source>
        <dbReference type="Google" id="ProtNLM"/>
    </source>
</evidence>
<proteinExistence type="predicted"/>
<evidence type="ECO:0000313" key="1">
    <source>
        <dbReference type="EMBL" id="MBP2115093.1"/>
    </source>
</evidence>
<sequence>MSWDVFIMKEKYDFEAPEEEQPPVPPLGQRDEIIEKLTRRIPNLDYRDKAWGFLEGEGYSMEFNTGEEELVNSIMLHVRGGGAVMETIRLVCETLEAYALDTSDSGYIDFEQPEQAEQSWEQFQRYRDQVINQVINKDN</sequence>